<dbReference type="OrthoDB" id="3267806at2759"/>
<feature type="transmembrane region" description="Helical" evidence="1">
    <location>
        <begin position="140"/>
        <end position="163"/>
    </location>
</feature>
<feature type="transmembrane region" description="Helical" evidence="1">
    <location>
        <begin position="65"/>
        <end position="94"/>
    </location>
</feature>
<comment type="caution">
    <text evidence="2">The sequence shown here is derived from an EMBL/GenBank/DDBJ whole genome shotgun (WGS) entry which is preliminary data.</text>
</comment>
<keyword evidence="1" id="KW-0812">Transmembrane</keyword>
<reference evidence="2" key="1">
    <citation type="submission" date="2020-11" db="EMBL/GenBank/DDBJ databases">
        <authorList>
            <consortium name="DOE Joint Genome Institute"/>
            <person name="Ahrendt S."/>
            <person name="Riley R."/>
            <person name="Andreopoulos W."/>
            <person name="Labutti K."/>
            <person name="Pangilinan J."/>
            <person name="Ruiz-Duenas F.J."/>
            <person name="Barrasa J.M."/>
            <person name="Sanchez-Garcia M."/>
            <person name="Camarero S."/>
            <person name="Miyauchi S."/>
            <person name="Serrano A."/>
            <person name="Linde D."/>
            <person name="Babiker R."/>
            <person name="Drula E."/>
            <person name="Ayuso-Fernandez I."/>
            <person name="Pacheco R."/>
            <person name="Padilla G."/>
            <person name="Ferreira P."/>
            <person name="Barriuso J."/>
            <person name="Kellner H."/>
            <person name="Castanera R."/>
            <person name="Alfaro M."/>
            <person name="Ramirez L."/>
            <person name="Pisabarro A.G."/>
            <person name="Kuo A."/>
            <person name="Tritt A."/>
            <person name="Lipzen A."/>
            <person name="He G."/>
            <person name="Yan M."/>
            <person name="Ng V."/>
            <person name="Cullen D."/>
            <person name="Martin F."/>
            <person name="Rosso M.-N."/>
            <person name="Henrissat B."/>
            <person name="Hibbett D."/>
            <person name="Martinez A.T."/>
            <person name="Grigoriev I.V."/>
        </authorList>
    </citation>
    <scope>NUCLEOTIDE SEQUENCE</scope>
    <source>
        <strain evidence="2">CIRM-BRFM 674</strain>
    </source>
</reference>
<feature type="transmembrane region" description="Helical" evidence="1">
    <location>
        <begin position="169"/>
        <end position="193"/>
    </location>
</feature>
<dbReference type="Proteomes" id="UP000807469">
    <property type="component" value="Unassembled WGS sequence"/>
</dbReference>
<organism evidence="2 3">
    <name type="scientific">Pholiota conissans</name>
    <dbReference type="NCBI Taxonomy" id="109636"/>
    <lineage>
        <taxon>Eukaryota</taxon>
        <taxon>Fungi</taxon>
        <taxon>Dikarya</taxon>
        <taxon>Basidiomycota</taxon>
        <taxon>Agaricomycotina</taxon>
        <taxon>Agaricomycetes</taxon>
        <taxon>Agaricomycetidae</taxon>
        <taxon>Agaricales</taxon>
        <taxon>Agaricineae</taxon>
        <taxon>Strophariaceae</taxon>
        <taxon>Pholiota</taxon>
    </lineage>
</organism>
<feature type="transmembrane region" description="Helical" evidence="1">
    <location>
        <begin position="248"/>
        <end position="268"/>
    </location>
</feature>
<evidence type="ECO:0000256" key="1">
    <source>
        <dbReference type="SAM" id="Phobius"/>
    </source>
</evidence>
<feature type="transmembrane region" description="Helical" evidence="1">
    <location>
        <begin position="106"/>
        <end position="128"/>
    </location>
</feature>
<protein>
    <submittedName>
        <fullName evidence="2">Uncharacterized protein</fullName>
    </submittedName>
</protein>
<feature type="transmembrane region" description="Helical" evidence="1">
    <location>
        <begin position="214"/>
        <end position="242"/>
    </location>
</feature>
<dbReference type="EMBL" id="MU155138">
    <property type="protein sequence ID" value="KAF9485074.1"/>
    <property type="molecule type" value="Genomic_DNA"/>
</dbReference>
<evidence type="ECO:0000313" key="3">
    <source>
        <dbReference type="Proteomes" id="UP000807469"/>
    </source>
</evidence>
<sequence length="294" mass="32267">MTSQTSPPPLSIPPYATFLKFWLLSIMLSAICYGVAFTLFWANMDLLRSPGRRQGVPTTKRTRSVLMLFATVMILLSTANLISSVIMVTNAIFATSPFYGDVLGNTGTICLVFSNWGADGFLLSRCYLLYEGISSARRRVIFVIIIILSLMSLAAGMTCLVTGLTKSKISSICLFAFECVSLFVNIVITSLIVARLTYFIRRIKATLGGISLSIYTNVVAMLVESAALTIVFGIAYLVLTLALPVESFVPLESLSAMVPMMSLTHVYVSMHRASSNNIQSRPWKGMGERHRIIL</sequence>
<accession>A0A9P5ZCB2</accession>
<keyword evidence="1" id="KW-0472">Membrane</keyword>
<gene>
    <name evidence="2" type="ORF">BDN70DRAFT_871768</name>
</gene>
<keyword evidence="1" id="KW-1133">Transmembrane helix</keyword>
<evidence type="ECO:0000313" key="2">
    <source>
        <dbReference type="EMBL" id="KAF9485074.1"/>
    </source>
</evidence>
<dbReference type="AlphaFoldDB" id="A0A9P5ZCB2"/>
<proteinExistence type="predicted"/>
<keyword evidence="3" id="KW-1185">Reference proteome</keyword>
<feature type="transmembrane region" description="Helical" evidence="1">
    <location>
        <begin position="20"/>
        <end position="44"/>
    </location>
</feature>
<name>A0A9P5ZCB2_9AGAR</name>